<feature type="compositionally biased region" description="Polar residues" evidence="1">
    <location>
        <begin position="67"/>
        <end position="79"/>
    </location>
</feature>
<feature type="compositionally biased region" description="Gly residues" evidence="1">
    <location>
        <begin position="1"/>
        <end position="12"/>
    </location>
</feature>
<evidence type="ECO:0000256" key="1">
    <source>
        <dbReference type="SAM" id="MobiDB-lite"/>
    </source>
</evidence>
<organism evidence="2 3">
    <name type="scientific">Chondrus crispus</name>
    <name type="common">Carrageen Irish moss</name>
    <name type="synonym">Polymorpha crispa</name>
    <dbReference type="NCBI Taxonomy" id="2769"/>
    <lineage>
        <taxon>Eukaryota</taxon>
        <taxon>Rhodophyta</taxon>
        <taxon>Florideophyceae</taxon>
        <taxon>Rhodymeniophycidae</taxon>
        <taxon>Gigartinales</taxon>
        <taxon>Gigartinaceae</taxon>
        <taxon>Chondrus</taxon>
    </lineage>
</organism>
<reference evidence="3" key="1">
    <citation type="journal article" date="2013" name="Proc. Natl. Acad. Sci. U.S.A.">
        <title>Genome structure and metabolic features in the red seaweed Chondrus crispus shed light on evolution of the Archaeplastida.</title>
        <authorList>
            <person name="Collen J."/>
            <person name="Porcel B."/>
            <person name="Carre W."/>
            <person name="Ball S.G."/>
            <person name="Chaparro C."/>
            <person name="Tonon T."/>
            <person name="Barbeyron T."/>
            <person name="Michel G."/>
            <person name="Noel B."/>
            <person name="Valentin K."/>
            <person name="Elias M."/>
            <person name="Artiguenave F."/>
            <person name="Arun A."/>
            <person name="Aury J.M."/>
            <person name="Barbosa-Neto J.F."/>
            <person name="Bothwell J.H."/>
            <person name="Bouget F.Y."/>
            <person name="Brillet L."/>
            <person name="Cabello-Hurtado F."/>
            <person name="Capella-Gutierrez S."/>
            <person name="Charrier B."/>
            <person name="Cladiere L."/>
            <person name="Cock J.M."/>
            <person name="Coelho S.M."/>
            <person name="Colleoni C."/>
            <person name="Czjzek M."/>
            <person name="Da Silva C."/>
            <person name="Delage L."/>
            <person name="Denoeud F."/>
            <person name="Deschamps P."/>
            <person name="Dittami S.M."/>
            <person name="Gabaldon T."/>
            <person name="Gachon C.M."/>
            <person name="Groisillier A."/>
            <person name="Herve C."/>
            <person name="Jabbari K."/>
            <person name="Katinka M."/>
            <person name="Kloareg B."/>
            <person name="Kowalczyk N."/>
            <person name="Labadie K."/>
            <person name="Leblanc C."/>
            <person name="Lopez P.J."/>
            <person name="McLachlan D.H."/>
            <person name="Meslet-Cladiere L."/>
            <person name="Moustafa A."/>
            <person name="Nehr Z."/>
            <person name="Nyvall Collen P."/>
            <person name="Panaud O."/>
            <person name="Partensky F."/>
            <person name="Poulain J."/>
            <person name="Rensing S.A."/>
            <person name="Rousvoal S."/>
            <person name="Samson G."/>
            <person name="Symeonidi A."/>
            <person name="Weissenbach J."/>
            <person name="Zambounis A."/>
            <person name="Wincker P."/>
            <person name="Boyen C."/>
        </authorList>
    </citation>
    <scope>NUCLEOTIDE SEQUENCE [LARGE SCALE GENOMIC DNA]</scope>
    <source>
        <strain evidence="3">cv. Stackhouse</strain>
    </source>
</reference>
<feature type="compositionally biased region" description="Polar residues" evidence="1">
    <location>
        <begin position="114"/>
        <end position="128"/>
    </location>
</feature>
<name>R7QD31_CHOCR</name>
<dbReference type="EMBL" id="HG001729">
    <property type="protein sequence ID" value="CDF35360.1"/>
    <property type="molecule type" value="Genomic_DNA"/>
</dbReference>
<feature type="compositionally biased region" description="Basic and acidic residues" evidence="1">
    <location>
        <begin position="43"/>
        <end position="53"/>
    </location>
</feature>
<feature type="compositionally biased region" description="Basic and acidic residues" evidence="1">
    <location>
        <begin position="80"/>
        <end position="102"/>
    </location>
</feature>
<dbReference type="GeneID" id="17322891"/>
<evidence type="ECO:0000313" key="3">
    <source>
        <dbReference type="Proteomes" id="UP000012073"/>
    </source>
</evidence>
<dbReference type="Proteomes" id="UP000012073">
    <property type="component" value="Unassembled WGS sequence"/>
</dbReference>
<dbReference type="Gramene" id="CDF35360">
    <property type="protein sequence ID" value="CDF35360"/>
    <property type="gene ID" value="CHC_T00003415001"/>
</dbReference>
<dbReference type="AlphaFoldDB" id="R7QD31"/>
<feature type="region of interest" description="Disordered" evidence="1">
    <location>
        <begin position="1"/>
        <end position="25"/>
    </location>
</feature>
<evidence type="ECO:0000313" key="2">
    <source>
        <dbReference type="EMBL" id="CDF35360.1"/>
    </source>
</evidence>
<gene>
    <name evidence="2" type="ORF">CHC_T00003415001</name>
</gene>
<sequence>MGRKGGGGGTAGGTRSSGRNDVTYQRVVPRFLRGLIAEADGQGGREKVRKGENQDGPCAADTDDKSSILSPSARGQGNVSEEKIFTIVDDHRGNAEGVTKAETEEDDSIVTAKSPHQSRITVSKSQLLQGGIEKKTSRVKRPSKTFGRKDRTRLSFAESDSDSGTD</sequence>
<accession>R7QD31</accession>
<feature type="region of interest" description="Disordered" evidence="1">
    <location>
        <begin position="37"/>
        <end position="166"/>
    </location>
</feature>
<protein>
    <submittedName>
        <fullName evidence="2">Uncharacterized protein</fullName>
    </submittedName>
</protein>
<proteinExistence type="predicted"/>
<keyword evidence="3" id="KW-1185">Reference proteome</keyword>
<dbReference type="RefSeq" id="XP_005715179.1">
    <property type="nucleotide sequence ID" value="XM_005715122.1"/>
</dbReference>
<dbReference type="KEGG" id="ccp:CHC_T00003415001"/>